<keyword evidence="5 6" id="KW-0732">Signal</keyword>
<dbReference type="EMBL" id="CAMGYJ010000003">
    <property type="protein sequence ID" value="CAI0394879.1"/>
    <property type="molecule type" value="Genomic_DNA"/>
</dbReference>
<evidence type="ECO:0000256" key="5">
    <source>
        <dbReference type="ARBA" id="ARBA00022729"/>
    </source>
</evidence>
<gene>
    <name evidence="7" type="ORF">LITE_LOCUS8509</name>
</gene>
<dbReference type="PANTHER" id="PTHR31232">
    <property type="match status" value="1"/>
</dbReference>
<comment type="caution">
    <text evidence="7">The sequence shown here is derived from an EMBL/GenBank/DDBJ whole genome shotgun (WGS) entry which is preliminary data.</text>
</comment>
<evidence type="ECO:0000256" key="4">
    <source>
        <dbReference type="ARBA" id="ARBA00022525"/>
    </source>
</evidence>
<reference evidence="7" key="1">
    <citation type="submission" date="2022-08" db="EMBL/GenBank/DDBJ databases">
        <authorList>
            <person name="Gutierrez-Valencia J."/>
        </authorList>
    </citation>
    <scope>NUCLEOTIDE SEQUENCE</scope>
</reference>
<evidence type="ECO:0000313" key="8">
    <source>
        <dbReference type="Proteomes" id="UP001154282"/>
    </source>
</evidence>
<evidence type="ECO:0000256" key="2">
    <source>
        <dbReference type="ARBA" id="ARBA00005581"/>
    </source>
</evidence>
<dbReference type="GO" id="GO:0005576">
    <property type="term" value="C:extracellular region"/>
    <property type="evidence" value="ECO:0007669"/>
    <property type="project" value="UniProtKB-SubCell"/>
</dbReference>
<dbReference type="Pfam" id="PF05938">
    <property type="entry name" value="Self-incomp_S1"/>
    <property type="match status" value="1"/>
</dbReference>
<dbReference type="Proteomes" id="UP001154282">
    <property type="component" value="Unassembled WGS sequence"/>
</dbReference>
<dbReference type="PANTHER" id="PTHR31232:SF18">
    <property type="entry name" value="S-PROTEIN HOMOLOG"/>
    <property type="match status" value="1"/>
</dbReference>
<keyword evidence="4 6" id="KW-0964">Secreted</keyword>
<protein>
    <recommendedName>
        <fullName evidence="6">S-protein homolog</fullName>
    </recommendedName>
</protein>
<name>A0AAV0ICM7_9ROSI</name>
<proteinExistence type="inferred from homology"/>
<comment type="similarity">
    <text evidence="2 6">Belongs to the plant self-incompatibility (S1) protein family.</text>
</comment>
<feature type="signal peptide" evidence="6">
    <location>
        <begin position="1"/>
        <end position="17"/>
    </location>
</feature>
<dbReference type="AlphaFoldDB" id="A0AAV0ICM7"/>
<keyword evidence="8" id="KW-1185">Reference proteome</keyword>
<organism evidence="7 8">
    <name type="scientific">Linum tenue</name>
    <dbReference type="NCBI Taxonomy" id="586396"/>
    <lineage>
        <taxon>Eukaryota</taxon>
        <taxon>Viridiplantae</taxon>
        <taxon>Streptophyta</taxon>
        <taxon>Embryophyta</taxon>
        <taxon>Tracheophyta</taxon>
        <taxon>Spermatophyta</taxon>
        <taxon>Magnoliopsida</taxon>
        <taxon>eudicotyledons</taxon>
        <taxon>Gunneridae</taxon>
        <taxon>Pentapetalae</taxon>
        <taxon>rosids</taxon>
        <taxon>fabids</taxon>
        <taxon>Malpighiales</taxon>
        <taxon>Linaceae</taxon>
        <taxon>Linum</taxon>
    </lineage>
</organism>
<evidence type="ECO:0000256" key="1">
    <source>
        <dbReference type="ARBA" id="ARBA00004613"/>
    </source>
</evidence>
<accession>A0AAV0ICM7</accession>
<evidence type="ECO:0000256" key="3">
    <source>
        <dbReference type="ARBA" id="ARBA00022471"/>
    </source>
</evidence>
<dbReference type="GO" id="GO:0060320">
    <property type="term" value="P:rejection of self pollen"/>
    <property type="evidence" value="ECO:0007669"/>
    <property type="project" value="UniProtKB-KW"/>
</dbReference>
<sequence>MAITIHRALLVATVVLATVIRNSVVVVDAREIQISNQVSLKMAVIVHCASKDSDLGAHLLGYNDTVSWYFEPNLFGGTLFWCNAAFRDGRLSFVAYDQESDLTQLQYWVVDEKGAYGRRSSSGPYARFVAQWMRVWVPGP</sequence>
<comment type="subcellular location">
    <subcellularLocation>
        <location evidence="1 6">Secreted</location>
    </subcellularLocation>
</comment>
<feature type="chain" id="PRO_5043092540" description="S-protein homolog" evidence="6">
    <location>
        <begin position="18"/>
        <end position="140"/>
    </location>
</feature>
<keyword evidence="3 6" id="KW-0713">Self-incompatibility</keyword>
<dbReference type="InterPro" id="IPR010264">
    <property type="entry name" value="Self-incomp_S1"/>
</dbReference>
<evidence type="ECO:0000256" key="6">
    <source>
        <dbReference type="RuleBase" id="RU367044"/>
    </source>
</evidence>
<evidence type="ECO:0000313" key="7">
    <source>
        <dbReference type="EMBL" id="CAI0394879.1"/>
    </source>
</evidence>